<dbReference type="Proteomes" id="UP000530514">
    <property type="component" value="Unassembled WGS sequence"/>
</dbReference>
<comment type="caution">
    <text evidence="1">The sequence shown here is derived from an EMBL/GenBank/DDBJ whole genome shotgun (WGS) entry which is preliminary data.</text>
</comment>
<dbReference type="SUPFAM" id="SSF58104">
    <property type="entry name" value="Methyl-accepting chemotaxis protein (MCP) signaling domain"/>
    <property type="match status" value="1"/>
</dbReference>
<accession>A0A7W2AJA7</accession>
<dbReference type="OrthoDB" id="2988286at2"/>
<sequence>MKITWLIVNLTLFALFGYGTWQQIDNQKETNRLMEEVSQNITVSHRLTQQTNEQLKPLEESASTIGEMNHKLETTHHLLIRMNQSVASINNSEQKIISGLDQLNKDTSEVLERLRSISLANQELDPLTQSMASQTDQENRTINAIGKLTTTSIAELHELNEKLLLLSLLP</sequence>
<proteinExistence type="predicted"/>
<reference evidence="1 2" key="1">
    <citation type="submission" date="2020-07" db="EMBL/GenBank/DDBJ databases">
        <authorList>
            <person name="Feng H."/>
        </authorList>
    </citation>
    <scope>NUCLEOTIDE SEQUENCE [LARGE SCALE GENOMIC DNA]</scope>
    <source>
        <strain evidence="2">s-11</strain>
    </source>
</reference>
<dbReference type="RefSeq" id="WP_033101541.1">
    <property type="nucleotide sequence ID" value="NZ_JACEIP010000018.1"/>
</dbReference>
<gene>
    <name evidence="1" type="ORF">H1164_11760</name>
</gene>
<evidence type="ECO:0000313" key="1">
    <source>
        <dbReference type="EMBL" id="MBA4543569.1"/>
    </source>
</evidence>
<keyword evidence="2" id="KW-1185">Reference proteome</keyword>
<name>A0A7W2AJA7_9BACL</name>
<evidence type="ECO:0000313" key="2">
    <source>
        <dbReference type="Proteomes" id="UP000530514"/>
    </source>
</evidence>
<organism evidence="1 2">
    <name type="scientific">Thermoactinomyces daqus</name>
    <dbReference type="NCBI Taxonomy" id="1329516"/>
    <lineage>
        <taxon>Bacteria</taxon>
        <taxon>Bacillati</taxon>
        <taxon>Bacillota</taxon>
        <taxon>Bacilli</taxon>
        <taxon>Bacillales</taxon>
        <taxon>Thermoactinomycetaceae</taxon>
        <taxon>Thermoactinomyces</taxon>
    </lineage>
</organism>
<dbReference type="AlphaFoldDB" id="A0A7W2AJA7"/>
<dbReference type="EMBL" id="JACEIP010000018">
    <property type="protein sequence ID" value="MBA4543569.1"/>
    <property type="molecule type" value="Genomic_DNA"/>
</dbReference>
<protein>
    <submittedName>
        <fullName evidence="1">Uncharacterized protein</fullName>
    </submittedName>
</protein>